<comment type="caution">
    <text evidence="1">The sequence shown here is derived from an EMBL/GenBank/DDBJ whole genome shotgun (WGS) entry which is preliminary data.</text>
</comment>
<accession>A0A3N6X7S2</accession>
<organism evidence="1 2">
    <name type="scientific">Aeromicrobium camelliae</name>
    <dbReference type="NCBI Taxonomy" id="1538144"/>
    <lineage>
        <taxon>Bacteria</taxon>
        <taxon>Bacillati</taxon>
        <taxon>Actinomycetota</taxon>
        <taxon>Actinomycetes</taxon>
        <taxon>Propionibacteriales</taxon>
        <taxon>Nocardioidaceae</taxon>
        <taxon>Aeromicrobium</taxon>
    </lineage>
</organism>
<dbReference type="AlphaFoldDB" id="A0A3N6X7S2"/>
<sequence>MTRAFAHLSRTEIDQVLRRSTTWIRRHDGAPQGTDDKVVLPHSDPGEGRMLKRRCRACGIRKRWREMYSWWSVPVCVPCASSIARAVR</sequence>
<dbReference type="RefSeq" id="WP_124235548.1">
    <property type="nucleotide sequence ID" value="NZ_JBHUFI010000006.1"/>
</dbReference>
<dbReference type="Proteomes" id="UP000275225">
    <property type="component" value="Unassembled WGS sequence"/>
</dbReference>
<name>A0A3N6X7S2_9ACTN</name>
<evidence type="ECO:0000313" key="2">
    <source>
        <dbReference type="Proteomes" id="UP000275225"/>
    </source>
</evidence>
<evidence type="ECO:0000313" key="1">
    <source>
        <dbReference type="EMBL" id="RQN09693.1"/>
    </source>
</evidence>
<reference evidence="1 2" key="1">
    <citation type="submission" date="2018-11" db="EMBL/GenBank/DDBJ databases">
        <authorList>
            <person name="Li F."/>
        </authorList>
    </citation>
    <scope>NUCLEOTIDE SEQUENCE [LARGE SCALE GENOMIC DNA]</scope>
    <source>
        <strain evidence="1 2">YS17T</strain>
    </source>
</reference>
<dbReference type="EMBL" id="RQJX01000002">
    <property type="protein sequence ID" value="RQN09693.1"/>
    <property type="molecule type" value="Genomic_DNA"/>
</dbReference>
<gene>
    <name evidence="1" type="ORF">EHW97_02290</name>
</gene>
<protein>
    <submittedName>
        <fullName evidence="1">Uncharacterized protein</fullName>
    </submittedName>
</protein>
<keyword evidence="2" id="KW-1185">Reference proteome</keyword>
<proteinExistence type="predicted"/>